<dbReference type="OMA" id="THLACHA"/>
<keyword evidence="2" id="KW-0805">Transcription regulation</keyword>
<reference evidence="6 7" key="1">
    <citation type="journal article" date="2015" name="Genome Biol. Evol.">
        <title>Phylogenomic analyses indicate that early fungi evolved digesting cell walls of algal ancestors of land plants.</title>
        <authorList>
            <person name="Chang Y."/>
            <person name="Wang S."/>
            <person name="Sekimoto S."/>
            <person name="Aerts A.L."/>
            <person name="Choi C."/>
            <person name="Clum A."/>
            <person name="LaButti K.M."/>
            <person name="Lindquist E.A."/>
            <person name="Yee Ngan C."/>
            <person name="Ohm R.A."/>
            <person name="Salamov A.A."/>
            <person name="Grigoriev I.V."/>
            <person name="Spatafora J.W."/>
            <person name="Berbee M.L."/>
        </authorList>
    </citation>
    <scope>NUCLEOTIDE SEQUENCE [LARGE SCALE GENOMIC DNA]</scope>
    <source>
        <strain evidence="6 7">NRRL 28638</strain>
    </source>
</reference>
<comment type="subcellular location">
    <subcellularLocation>
        <location evidence="1">Nucleus</location>
    </subcellularLocation>
</comment>
<dbReference type="PROSITE" id="PS51821">
    <property type="entry name" value="VELVET"/>
    <property type="match status" value="1"/>
</dbReference>
<protein>
    <recommendedName>
        <fullName evidence="5">Velvet domain-containing protein</fullName>
    </recommendedName>
</protein>
<name>A0A137P776_CONC2</name>
<dbReference type="Proteomes" id="UP000070444">
    <property type="component" value="Unassembled WGS sequence"/>
</dbReference>
<dbReference type="PANTHER" id="PTHR33572:SF3">
    <property type="entry name" value="VELVET COMPLEX SUBUNIT B"/>
    <property type="match status" value="1"/>
</dbReference>
<organism evidence="6 7">
    <name type="scientific">Conidiobolus coronatus (strain ATCC 28846 / CBS 209.66 / NRRL 28638)</name>
    <name type="common">Delacroixia coronata</name>
    <dbReference type="NCBI Taxonomy" id="796925"/>
    <lineage>
        <taxon>Eukaryota</taxon>
        <taxon>Fungi</taxon>
        <taxon>Fungi incertae sedis</taxon>
        <taxon>Zoopagomycota</taxon>
        <taxon>Entomophthoromycotina</taxon>
        <taxon>Entomophthoromycetes</taxon>
        <taxon>Entomophthorales</taxon>
        <taxon>Ancylistaceae</taxon>
        <taxon>Conidiobolus</taxon>
    </lineage>
</organism>
<dbReference type="STRING" id="796925.A0A137P776"/>
<dbReference type="PANTHER" id="PTHR33572">
    <property type="entry name" value="SPORE DEVELOPMENT REGULATOR VOSA"/>
    <property type="match status" value="1"/>
</dbReference>
<gene>
    <name evidence="6" type="ORF">CONCODRAFT_78625</name>
</gene>
<evidence type="ECO:0000256" key="2">
    <source>
        <dbReference type="ARBA" id="ARBA00023015"/>
    </source>
</evidence>
<dbReference type="OrthoDB" id="5599552at2759"/>
<keyword evidence="4" id="KW-0539">Nucleus</keyword>
<evidence type="ECO:0000313" key="6">
    <source>
        <dbReference type="EMBL" id="KXN70860.1"/>
    </source>
</evidence>
<dbReference type="InterPro" id="IPR038491">
    <property type="entry name" value="Velvet_dom_sf"/>
</dbReference>
<keyword evidence="3" id="KW-0804">Transcription</keyword>
<dbReference type="InterPro" id="IPR021740">
    <property type="entry name" value="Velvet"/>
</dbReference>
<dbReference type="GO" id="GO:0005634">
    <property type="term" value="C:nucleus"/>
    <property type="evidence" value="ECO:0007669"/>
    <property type="project" value="UniProtKB-SubCell"/>
</dbReference>
<accession>A0A137P776</accession>
<evidence type="ECO:0000259" key="5">
    <source>
        <dbReference type="PROSITE" id="PS51821"/>
    </source>
</evidence>
<dbReference type="InterPro" id="IPR037525">
    <property type="entry name" value="Velvet_dom"/>
</dbReference>
<evidence type="ECO:0000256" key="3">
    <source>
        <dbReference type="ARBA" id="ARBA00023163"/>
    </source>
</evidence>
<evidence type="ECO:0000256" key="1">
    <source>
        <dbReference type="ARBA" id="ARBA00004123"/>
    </source>
</evidence>
<feature type="domain" description="Velvet" evidence="5">
    <location>
        <begin position="1"/>
        <end position="177"/>
    </location>
</feature>
<proteinExistence type="predicted"/>
<evidence type="ECO:0000313" key="7">
    <source>
        <dbReference type="Proteomes" id="UP000070444"/>
    </source>
</evidence>
<keyword evidence="7" id="KW-1185">Reference proteome</keyword>
<dbReference type="AlphaFoldDB" id="A0A137P776"/>
<dbReference type="Pfam" id="PF11754">
    <property type="entry name" value="Velvet"/>
    <property type="match status" value="2"/>
</dbReference>
<dbReference type="EMBL" id="KQ964490">
    <property type="protein sequence ID" value="KXN70860.1"/>
    <property type="molecule type" value="Genomic_DNA"/>
</dbReference>
<sequence>MCGFGDKDRRPCSPPPIVQLLVYDQFGNLVDPNNLNTIFYLVTVKLYNSSGTEESCFVYDIGAPPSNQSVLLRNLVGTYTSSANKLRDLENQLGIFFLFPDLSVRNEGIYRLKFTFTNLELHFKNGMQPNQNIVSPPLCEVLSEPFQVFSAKKFEGMVETSALSKCFARQGIKLPIRKDMS</sequence>
<dbReference type="Gene3D" id="2.60.40.3960">
    <property type="entry name" value="Velvet domain"/>
    <property type="match status" value="1"/>
</dbReference>
<evidence type="ECO:0000256" key="4">
    <source>
        <dbReference type="ARBA" id="ARBA00023242"/>
    </source>
</evidence>